<keyword evidence="1" id="KW-0812">Transmembrane</keyword>
<dbReference type="PANTHER" id="PTHR43446:SF1">
    <property type="entry name" value="BAND 7 DOMAIN-CONTAINING PROTEIN"/>
    <property type="match status" value="1"/>
</dbReference>
<reference evidence="3 4" key="1">
    <citation type="submission" date="2017-03" db="EMBL/GenBank/DDBJ databases">
        <title>Genome sequence of Clostridium oryzae DSM 28571.</title>
        <authorList>
            <person name="Poehlein A."/>
            <person name="Daniel R."/>
        </authorList>
    </citation>
    <scope>NUCLEOTIDE SEQUENCE [LARGE SCALE GENOMIC DNA]</scope>
    <source>
        <strain evidence="3 4">DSM 28571</strain>
    </source>
</reference>
<dbReference type="STRING" id="1450648.CLORY_07930"/>
<feature type="transmembrane region" description="Helical" evidence="1">
    <location>
        <begin position="55"/>
        <end position="75"/>
    </location>
</feature>
<feature type="domain" description="Band 7" evidence="2">
    <location>
        <begin position="76"/>
        <end position="274"/>
    </location>
</feature>
<dbReference type="RefSeq" id="WP_079422229.1">
    <property type="nucleotide sequence ID" value="NZ_MZGV01000005.1"/>
</dbReference>
<dbReference type="SMART" id="SM00244">
    <property type="entry name" value="PHB"/>
    <property type="match status" value="1"/>
</dbReference>
<protein>
    <submittedName>
        <fullName evidence="3">SPFH domain / band 7 family protein</fullName>
    </submittedName>
</protein>
<dbReference type="CDD" id="cd03402">
    <property type="entry name" value="SPFH_like_u2"/>
    <property type="match status" value="1"/>
</dbReference>
<sequence length="341" mass="36758">MGEEVKQGVRIIEEKEINPFSGGTALLMILVGFVAAVAGFVYGCILVSKDNGGSIAGILLIVLGSVLFVVLMFVLPGLRVINPNEALVLNLFGKYYGTIKKEGFYYVNPFATGFNPASKTNASTVKVGTGAAGTAAETTIPATTGKKISTKTMTLSNEKQKVNDVLGNPIIIGAIVIWRVADPTRAVFSVENYKTFLSIQCDTTIRNVARLFPYDTMEDDADEKTLRGSSQEIAEGMRDELQQRVEGAGLEIEEVRITHLSYAEEIAAAMLQRQQAVAVIAARQKIVEGAVGMVKMAIDQLSEDEVVVLDEERKAQMVSNLLVVLCGNKEAQPIVNSGSIY</sequence>
<evidence type="ECO:0000256" key="1">
    <source>
        <dbReference type="SAM" id="Phobius"/>
    </source>
</evidence>
<dbReference type="Gene3D" id="3.30.479.30">
    <property type="entry name" value="Band 7 domain"/>
    <property type="match status" value="1"/>
</dbReference>
<evidence type="ECO:0000259" key="2">
    <source>
        <dbReference type="SMART" id="SM00244"/>
    </source>
</evidence>
<name>A0A1V4IW09_9CLOT</name>
<dbReference type="InterPro" id="IPR036013">
    <property type="entry name" value="Band_7/SPFH_dom_sf"/>
</dbReference>
<feature type="transmembrane region" description="Helical" evidence="1">
    <location>
        <begin position="25"/>
        <end position="48"/>
    </location>
</feature>
<keyword evidence="1" id="KW-1133">Transmembrane helix</keyword>
<dbReference type="PANTHER" id="PTHR43446">
    <property type="entry name" value="MEMBRANE PROTEIN-RELATED"/>
    <property type="match status" value="1"/>
</dbReference>
<dbReference type="SUPFAM" id="SSF117892">
    <property type="entry name" value="Band 7/SPFH domain"/>
    <property type="match status" value="1"/>
</dbReference>
<dbReference type="OrthoDB" id="9813479at2"/>
<keyword evidence="1" id="KW-0472">Membrane</keyword>
<proteinExistence type="predicted"/>
<accession>A0A1V4IW09</accession>
<comment type="caution">
    <text evidence="3">The sequence shown here is derived from an EMBL/GenBank/DDBJ whole genome shotgun (WGS) entry which is preliminary data.</text>
</comment>
<dbReference type="Proteomes" id="UP000190080">
    <property type="component" value="Unassembled WGS sequence"/>
</dbReference>
<evidence type="ECO:0000313" key="4">
    <source>
        <dbReference type="Proteomes" id="UP000190080"/>
    </source>
</evidence>
<dbReference type="AlphaFoldDB" id="A0A1V4IW09"/>
<dbReference type="Pfam" id="PF01145">
    <property type="entry name" value="Band_7"/>
    <property type="match status" value="1"/>
</dbReference>
<dbReference type="EMBL" id="MZGV01000005">
    <property type="protein sequence ID" value="OPJ64228.1"/>
    <property type="molecule type" value="Genomic_DNA"/>
</dbReference>
<evidence type="ECO:0000313" key="3">
    <source>
        <dbReference type="EMBL" id="OPJ64228.1"/>
    </source>
</evidence>
<gene>
    <name evidence="3" type="ORF">CLORY_07930</name>
</gene>
<dbReference type="InterPro" id="IPR001107">
    <property type="entry name" value="Band_7"/>
</dbReference>
<organism evidence="3 4">
    <name type="scientific">Clostridium oryzae</name>
    <dbReference type="NCBI Taxonomy" id="1450648"/>
    <lineage>
        <taxon>Bacteria</taxon>
        <taxon>Bacillati</taxon>
        <taxon>Bacillota</taxon>
        <taxon>Clostridia</taxon>
        <taxon>Eubacteriales</taxon>
        <taxon>Clostridiaceae</taxon>
        <taxon>Clostridium</taxon>
    </lineage>
</organism>
<keyword evidence="4" id="KW-1185">Reference proteome</keyword>